<feature type="compositionally biased region" description="Low complexity" evidence="1">
    <location>
        <begin position="25"/>
        <end position="40"/>
    </location>
</feature>
<dbReference type="EMBL" id="RSTU01000029">
    <property type="protein sequence ID" value="MIT93221.1"/>
    <property type="molecule type" value="Genomic_DNA"/>
</dbReference>
<sequence>MLSAIIAEGCSLCFAEPPQRSTDYTQGANGFNNGQNAATTQEQGASGTSDTDILPSKIQVLPAGPEIKGIDGRSWTLTDAQALADSLNAMKRHFVIDLNHATFRKGEKGEDSPAMGWMTRFFVDSGHLWADVEWTPRGAEVVRGKEYKYTSPTLLHDRSGNITGLAGSSLVNYPTLTMQALCSASGISPDVIEAGGINETLISELSALRAQNNAYAQQHASFIKEAVGVALLDNCLPRMLEDTLYSHCAAHGIDAMRQFADSLGAVCGVPALRQMQTVSLGMNSEELRRQHREKLSPEGQEVCETLGVDPSRLAEINHNKKG</sequence>
<dbReference type="Proteomes" id="UP000885418">
    <property type="component" value="Unassembled WGS sequence"/>
</dbReference>
<accession>A0A402SPV9</accession>
<evidence type="ECO:0008006" key="4">
    <source>
        <dbReference type="Google" id="ProtNLM"/>
    </source>
</evidence>
<dbReference type="EMBL" id="RSTW01000009">
    <property type="protein sequence ID" value="MIT44451.1"/>
    <property type="molecule type" value="Genomic_DNA"/>
</dbReference>
<reference evidence="2" key="1">
    <citation type="submission" date="2018-07" db="EMBL/GenBank/DDBJ databases">
        <authorList>
            <consortium name="GenomeTrakr network: Whole genome sequencing for foodborne pathogen traceback"/>
        </authorList>
    </citation>
    <scope>NUCLEOTIDE SEQUENCE [LARGE SCALE GENOMIC DNA]</scope>
    <source>
        <strain evidence="3">CFSAN034428</strain>
        <strain evidence="2">CFSAN034452</strain>
    </source>
</reference>
<comment type="caution">
    <text evidence="2">The sequence shown here is derived from an EMBL/GenBank/DDBJ whole genome shotgun (WGS) entry which is preliminary data.</text>
</comment>
<dbReference type="InterPro" id="IPR012106">
    <property type="entry name" value="Phage_Mu_Gp1"/>
</dbReference>
<evidence type="ECO:0000313" key="2">
    <source>
        <dbReference type="EMBL" id="MIT44451.1"/>
    </source>
</evidence>
<gene>
    <name evidence="3" type="ORF">ATP91_23560</name>
    <name evidence="2" type="ORF">ATQ15_13070</name>
</gene>
<dbReference type="AlphaFoldDB" id="A0A402SPV9"/>
<dbReference type="Proteomes" id="UP000839515">
    <property type="component" value="Unassembled WGS sequence"/>
</dbReference>
<proteinExistence type="predicted"/>
<evidence type="ECO:0000256" key="1">
    <source>
        <dbReference type="SAM" id="MobiDB-lite"/>
    </source>
</evidence>
<feature type="compositionally biased region" description="Polar residues" evidence="1">
    <location>
        <begin position="41"/>
        <end position="51"/>
    </location>
</feature>
<protein>
    <recommendedName>
        <fullName evidence="4">Mu-like prophage I protein</fullName>
    </recommendedName>
</protein>
<name>A0A402SPV9_SALER</name>
<evidence type="ECO:0000313" key="3">
    <source>
        <dbReference type="EMBL" id="MIT93221.1"/>
    </source>
</evidence>
<dbReference type="Pfam" id="PF10123">
    <property type="entry name" value="Mu-like_Pro"/>
    <property type="match status" value="1"/>
</dbReference>
<feature type="region of interest" description="Disordered" evidence="1">
    <location>
        <begin position="24"/>
        <end position="52"/>
    </location>
</feature>
<organism evidence="2">
    <name type="scientific">Salmonella enterica</name>
    <name type="common">Salmonella choleraesuis</name>
    <dbReference type="NCBI Taxonomy" id="28901"/>
    <lineage>
        <taxon>Bacteria</taxon>
        <taxon>Pseudomonadati</taxon>
        <taxon>Pseudomonadota</taxon>
        <taxon>Gammaproteobacteria</taxon>
        <taxon>Enterobacterales</taxon>
        <taxon>Enterobacteriaceae</taxon>
        <taxon>Salmonella</taxon>
    </lineage>
</organism>